<dbReference type="SUPFAM" id="SSF51126">
    <property type="entry name" value="Pectin lyase-like"/>
    <property type="match status" value="2"/>
</dbReference>
<sequence>MRTQPFLALSAVILGLVVLPAAAGAATHELTLSPSGSDSASGSRSAPLRTLGAAWRRIPTGNSGSWLLRLKGGSYRSGAPVYWERRGGPITIESVDGRDAARLAGMNVYRVNGLTLRGLRLDDGGDVFHCELCKRVLLDHVTLRGNGAQETIKVNQSSDVTVADSDVSGAGDNNFDAVAVRRIKLLRNHFHDAEDWCGYAKGGSTEVIVRGNLFSECGTGGFSAGQGTGMQFMASPLTHYEASSVLIEGNSVRDTEGAAFGVNGSANVLIRRNVATRIGARSHVLEVGYGSRSCDGRPGDAGRSRCASYIRAGGWGTTVVDDGDNFIRIPNSNVSIYDNVIANPVDAASQWQVFSVAGARPGASGGVPRGKRADDGLRIVGNAIYDGGADHSLGIGDGNCRSGSSCAPARVIAENEINGRIPTVTQRSDGWLEVAGWAASLPSHRPPAPSLSGRVRPEPQLWRRWP</sequence>
<name>A0A6J5ZZM7_9ZZZZ</name>
<dbReference type="InterPro" id="IPR012334">
    <property type="entry name" value="Pectin_lyas_fold"/>
</dbReference>
<feature type="region of interest" description="Disordered" evidence="1">
    <location>
        <begin position="442"/>
        <end position="466"/>
    </location>
</feature>
<evidence type="ECO:0000256" key="1">
    <source>
        <dbReference type="SAM" id="MobiDB-lite"/>
    </source>
</evidence>
<protein>
    <submittedName>
        <fullName evidence="3">Unannotated protein</fullName>
    </submittedName>
</protein>
<dbReference type="Gene3D" id="2.160.20.10">
    <property type="entry name" value="Single-stranded right-handed beta-helix, Pectin lyase-like"/>
    <property type="match status" value="1"/>
</dbReference>
<organism evidence="3">
    <name type="scientific">freshwater metagenome</name>
    <dbReference type="NCBI Taxonomy" id="449393"/>
    <lineage>
        <taxon>unclassified sequences</taxon>
        <taxon>metagenomes</taxon>
        <taxon>ecological metagenomes</taxon>
    </lineage>
</organism>
<reference evidence="3" key="1">
    <citation type="submission" date="2020-05" db="EMBL/GenBank/DDBJ databases">
        <authorList>
            <person name="Chiriac C."/>
            <person name="Salcher M."/>
            <person name="Ghai R."/>
            <person name="Kavagutti S V."/>
        </authorList>
    </citation>
    <scope>NUCLEOTIDE SEQUENCE</scope>
</reference>
<dbReference type="SMART" id="SM00710">
    <property type="entry name" value="PbH1"/>
    <property type="match status" value="6"/>
</dbReference>
<dbReference type="Pfam" id="PF13229">
    <property type="entry name" value="Beta_helix"/>
    <property type="match status" value="1"/>
</dbReference>
<dbReference type="EMBL" id="CAESAO010000161">
    <property type="protein sequence ID" value="CAB4346679.1"/>
    <property type="molecule type" value="Genomic_DNA"/>
</dbReference>
<dbReference type="InterPro" id="IPR011050">
    <property type="entry name" value="Pectin_lyase_fold/virulence"/>
</dbReference>
<dbReference type="InterPro" id="IPR039448">
    <property type="entry name" value="Beta_helix"/>
</dbReference>
<feature type="domain" description="Right handed beta helix" evidence="2">
    <location>
        <begin position="102"/>
        <end position="228"/>
    </location>
</feature>
<accession>A0A6J5ZZM7</accession>
<dbReference type="InterPro" id="IPR006626">
    <property type="entry name" value="PbH1"/>
</dbReference>
<gene>
    <name evidence="3" type="ORF">UFOPK3522_01443</name>
</gene>
<proteinExistence type="predicted"/>
<evidence type="ECO:0000313" key="3">
    <source>
        <dbReference type="EMBL" id="CAB4346679.1"/>
    </source>
</evidence>
<evidence type="ECO:0000259" key="2">
    <source>
        <dbReference type="Pfam" id="PF13229"/>
    </source>
</evidence>
<dbReference type="AlphaFoldDB" id="A0A6J5ZZM7"/>